<organism evidence="1">
    <name type="scientific">marine metagenome</name>
    <dbReference type="NCBI Taxonomy" id="408172"/>
    <lineage>
        <taxon>unclassified sequences</taxon>
        <taxon>metagenomes</taxon>
        <taxon>ecological metagenomes</taxon>
    </lineage>
</organism>
<dbReference type="EMBL" id="UINC01026491">
    <property type="protein sequence ID" value="SVB04043.1"/>
    <property type="molecule type" value="Genomic_DNA"/>
</dbReference>
<proteinExistence type="predicted"/>
<evidence type="ECO:0000313" key="1">
    <source>
        <dbReference type="EMBL" id="SVB04043.1"/>
    </source>
</evidence>
<gene>
    <name evidence="1" type="ORF">METZ01_LOCUS156897</name>
</gene>
<protein>
    <recommendedName>
        <fullName evidence="2">Thiamine pyrophosphate enzyme N-terminal TPP-binding domain-containing protein</fullName>
    </recommendedName>
</protein>
<reference evidence="1" key="1">
    <citation type="submission" date="2018-05" db="EMBL/GenBank/DDBJ databases">
        <authorList>
            <person name="Lanie J.A."/>
            <person name="Ng W.-L."/>
            <person name="Kazmierczak K.M."/>
            <person name="Andrzejewski T.M."/>
            <person name="Davidsen T.M."/>
            <person name="Wayne K.J."/>
            <person name="Tettelin H."/>
            <person name="Glass J.I."/>
            <person name="Rusch D."/>
            <person name="Podicherti R."/>
            <person name="Tsui H.-C.T."/>
            <person name="Winkler M.E."/>
        </authorList>
    </citation>
    <scope>NUCLEOTIDE SEQUENCE</scope>
</reference>
<accession>A0A382ASN7</accession>
<sequence length="160" mass="16855">VGLPDRISEPLFQVVTKHPSINLITVTKDSEAFAIAAGLWIGGASPFAVIRNTGLLESGEVIRGTILRMGAPIPMLVTGRGYKEMTEAGLTPEDLPTPELLSRSDIDSVALLTEPTLAAWGIPFLRCGSDGDPIAAISQTINDAQADQYPGAVIMARSLS</sequence>
<name>A0A382ASN7_9ZZZZ</name>
<feature type="non-terminal residue" evidence="1">
    <location>
        <position position="1"/>
    </location>
</feature>
<dbReference type="AlphaFoldDB" id="A0A382ASN7"/>
<evidence type="ECO:0008006" key="2">
    <source>
        <dbReference type="Google" id="ProtNLM"/>
    </source>
</evidence>